<dbReference type="InterPro" id="IPR050681">
    <property type="entry name" value="CDF/SLC30A"/>
</dbReference>
<feature type="domain" description="Cation efflux protein transmembrane" evidence="11">
    <location>
        <begin position="38"/>
        <end position="228"/>
    </location>
</feature>
<keyword evidence="5" id="KW-0864">Zinc transport</keyword>
<dbReference type="InterPro" id="IPR058533">
    <property type="entry name" value="Cation_efflux_TM"/>
</dbReference>
<evidence type="ECO:0000256" key="9">
    <source>
        <dbReference type="SAM" id="MobiDB-lite"/>
    </source>
</evidence>
<dbReference type="SUPFAM" id="SSF161111">
    <property type="entry name" value="Cation efflux protein transmembrane domain-like"/>
    <property type="match status" value="1"/>
</dbReference>
<keyword evidence="5" id="KW-0862">Zinc</keyword>
<feature type="transmembrane region" description="Helical" evidence="10">
    <location>
        <begin position="135"/>
        <end position="159"/>
    </location>
</feature>
<feature type="transmembrane region" description="Helical" evidence="10">
    <location>
        <begin position="199"/>
        <end position="217"/>
    </location>
</feature>
<feature type="region of interest" description="Disordered" evidence="9">
    <location>
        <begin position="1"/>
        <end position="29"/>
    </location>
</feature>
<accession>A0ABQ1QVK6</accession>
<comment type="similarity">
    <text evidence="2">Belongs to the cation diffusion facilitator (CDF) transporter (TC 2.A.4) family. SLC30A subfamily.</text>
</comment>
<dbReference type="EMBL" id="BMGI01000005">
    <property type="protein sequence ID" value="GGD45132.1"/>
    <property type="molecule type" value="Genomic_DNA"/>
</dbReference>
<feature type="transmembrane region" description="Helical" evidence="10">
    <location>
        <begin position="171"/>
        <end position="193"/>
    </location>
</feature>
<evidence type="ECO:0000259" key="12">
    <source>
        <dbReference type="Pfam" id="PF16916"/>
    </source>
</evidence>
<keyword evidence="3" id="KW-0813">Transport</keyword>
<dbReference type="SUPFAM" id="SSF160240">
    <property type="entry name" value="Cation efflux protein cytoplasmic domain-like"/>
    <property type="match status" value="1"/>
</dbReference>
<evidence type="ECO:0000256" key="10">
    <source>
        <dbReference type="SAM" id="Phobius"/>
    </source>
</evidence>
<proteinExistence type="inferred from homology"/>
<dbReference type="NCBIfam" id="TIGR01297">
    <property type="entry name" value="CDF"/>
    <property type="match status" value="1"/>
</dbReference>
<dbReference type="InterPro" id="IPR036837">
    <property type="entry name" value="Cation_efflux_CTD_sf"/>
</dbReference>
<dbReference type="PANTHER" id="PTHR11562">
    <property type="entry name" value="CATION EFFLUX PROTEIN/ ZINC TRANSPORTER"/>
    <property type="match status" value="1"/>
</dbReference>
<evidence type="ECO:0000259" key="11">
    <source>
        <dbReference type="Pfam" id="PF01545"/>
    </source>
</evidence>
<protein>
    <submittedName>
        <fullName evidence="13">Cation efflux system protein</fullName>
    </submittedName>
</protein>
<feature type="compositionally biased region" description="Basic residues" evidence="9">
    <location>
        <begin position="1"/>
        <end position="13"/>
    </location>
</feature>
<dbReference type="Proteomes" id="UP000617355">
    <property type="component" value="Unassembled WGS sequence"/>
</dbReference>
<dbReference type="InterPro" id="IPR027470">
    <property type="entry name" value="Cation_efflux_CTD"/>
</dbReference>
<dbReference type="InterPro" id="IPR027469">
    <property type="entry name" value="Cation_efflux_TMD_sf"/>
</dbReference>
<evidence type="ECO:0000256" key="5">
    <source>
        <dbReference type="ARBA" id="ARBA00022906"/>
    </source>
</evidence>
<evidence type="ECO:0000313" key="13">
    <source>
        <dbReference type="EMBL" id="GGD45132.1"/>
    </source>
</evidence>
<keyword evidence="7" id="KW-0406">Ion transport</keyword>
<keyword evidence="4 10" id="KW-0812">Transmembrane</keyword>
<reference evidence="14" key="1">
    <citation type="journal article" date="2019" name="Int. J. Syst. Evol. Microbiol.">
        <title>The Global Catalogue of Microorganisms (GCM) 10K type strain sequencing project: providing services to taxonomists for standard genome sequencing and annotation.</title>
        <authorList>
            <consortium name="The Broad Institute Genomics Platform"/>
            <consortium name="The Broad Institute Genome Sequencing Center for Infectious Disease"/>
            <person name="Wu L."/>
            <person name="Ma J."/>
        </authorList>
    </citation>
    <scope>NUCLEOTIDE SEQUENCE [LARGE SCALE GENOMIC DNA]</scope>
    <source>
        <strain evidence="14">CGMCC 1.12922</strain>
    </source>
</reference>
<dbReference type="PANTHER" id="PTHR11562:SF17">
    <property type="entry name" value="RE54080P-RELATED"/>
    <property type="match status" value="1"/>
</dbReference>
<feature type="compositionally biased region" description="Basic and acidic residues" evidence="9">
    <location>
        <begin position="14"/>
        <end position="23"/>
    </location>
</feature>
<evidence type="ECO:0000256" key="6">
    <source>
        <dbReference type="ARBA" id="ARBA00022989"/>
    </source>
</evidence>
<keyword evidence="8 10" id="KW-0472">Membrane</keyword>
<feature type="domain" description="Cation efflux protein cytoplasmic" evidence="12">
    <location>
        <begin position="232"/>
        <end position="307"/>
    </location>
</feature>
<keyword evidence="6 10" id="KW-1133">Transmembrane helix</keyword>
<gene>
    <name evidence="13" type="primary">czcD</name>
    <name evidence="13" type="ORF">GCM10011358_31090</name>
</gene>
<dbReference type="Pfam" id="PF16916">
    <property type="entry name" value="ZT_dimer"/>
    <property type="match status" value="1"/>
</dbReference>
<evidence type="ECO:0000256" key="3">
    <source>
        <dbReference type="ARBA" id="ARBA00022448"/>
    </source>
</evidence>
<evidence type="ECO:0000313" key="14">
    <source>
        <dbReference type="Proteomes" id="UP000617355"/>
    </source>
</evidence>
<evidence type="ECO:0000256" key="4">
    <source>
        <dbReference type="ARBA" id="ARBA00022692"/>
    </source>
</evidence>
<keyword evidence="14" id="KW-1185">Reference proteome</keyword>
<evidence type="ECO:0000256" key="2">
    <source>
        <dbReference type="ARBA" id="ARBA00008873"/>
    </source>
</evidence>
<evidence type="ECO:0000256" key="7">
    <source>
        <dbReference type="ARBA" id="ARBA00023065"/>
    </source>
</evidence>
<feature type="transmembrane region" description="Helical" evidence="10">
    <location>
        <begin position="104"/>
        <end position="123"/>
    </location>
</feature>
<dbReference type="Gene3D" id="1.20.1510.10">
    <property type="entry name" value="Cation efflux protein transmembrane domain"/>
    <property type="match status" value="1"/>
</dbReference>
<dbReference type="InterPro" id="IPR002524">
    <property type="entry name" value="Cation_efflux"/>
</dbReference>
<comment type="subcellular location">
    <subcellularLocation>
        <location evidence="1">Membrane</location>
        <topology evidence="1">Multi-pass membrane protein</topology>
    </subcellularLocation>
</comment>
<name>A0ABQ1QVK6_9RHOB</name>
<comment type="caution">
    <text evidence="13">The sequence shown here is derived from an EMBL/GenBank/DDBJ whole genome shotgun (WGS) entry which is preliminary data.</text>
</comment>
<organism evidence="13 14">
    <name type="scientific">Sinisalibacter lacisalsi</name>
    <dbReference type="NCBI Taxonomy" id="1526570"/>
    <lineage>
        <taxon>Bacteria</taxon>
        <taxon>Pseudomonadati</taxon>
        <taxon>Pseudomonadota</taxon>
        <taxon>Alphaproteobacteria</taxon>
        <taxon>Rhodobacterales</taxon>
        <taxon>Roseobacteraceae</taxon>
        <taxon>Sinisalibacter</taxon>
    </lineage>
</organism>
<evidence type="ECO:0000256" key="8">
    <source>
        <dbReference type="ARBA" id="ARBA00023136"/>
    </source>
</evidence>
<evidence type="ECO:0000256" key="1">
    <source>
        <dbReference type="ARBA" id="ARBA00004141"/>
    </source>
</evidence>
<sequence length="324" mass="34531">MQRGRIRRKLGRKMPHDHPADGHRHQHVSPDAGDRAVALAIAANVALTLAEIVGGILSGSVALIADAIHNLSDAATLAIAWGARRIARRPTDAMMTFGYKRAELVAALINYTTLVLIGLYLVWEAVSRFIAPEPITGGLVIAVAGLALLVDAATAALTYRLSKQSLNIRAAFLHNLADALGSIAVIFVGVAVLWFDWRLADPLVTLGIAAYILAMALREIRVVVRILMLGSPPDIAPEAVLAAMEAVDGVENVHHLHLWQISEDIVSLEAHVVTTANDLAAVARLKAALREMLAERFHIAHVTLDTETGAEACDDAGQAIGRSG</sequence>
<dbReference type="Pfam" id="PF01545">
    <property type="entry name" value="Cation_efflux"/>
    <property type="match status" value="1"/>
</dbReference>